<dbReference type="InterPro" id="IPR023214">
    <property type="entry name" value="HAD_sf"/>
</dbReference>
<dbReference type="GO" id="GO:0016787">
    <property type="term" value="F:hydrolase activity"/>
    <property type="evidence" value="ECO:0007669"/>
    <property type="project" value="UniProtKB-KW"/>
</dbReference>
<evidence type="ECO:0000256" key="3">
    <source>
        <dbReference type="ARBA" id="ARBA00022842"/>
    </source>
</evidence>
<dbReference type="SUPFAM" id="SSF56784">
    <property type="entry name" value="HAD-like"/>
    <property type="match status" value="1"/>
</dbReference>
<evidence type="ECO:0000313" key="5">
    <source>
        <dbReference type="Proteomes" id="UP001595710"/>
    </source>
</evidence>
<dbReference type="Pfam" id="PF12710">
    <property type="entry name" value="HAD"/>
    <property type="match status" value="1"/>
</dbReference>
<dbReference type="GO" id="GO:0016779">
    <property type="term" value="F:nucleotidyltransferase activity"/>
    <property type="evidence" value="ECO:0007669"/>
    <property type="project" value="UniProtKB-KW"/>
</dbReference>
<keyword evidence="3" id="KW-0460">Magnesium</keyword>
<dbReference type="PANTHER" id="PTHR43344:SF13">
    <property type="entry name" value="PHOSPHATASE RV3661-RELATED"/>
    <property type="match status" value="1"/>
</dbReference>
<keyword evidence="2 4" id="KW-0378">Hydrolase</keyword>
<dbReference type="InterPro" id="IPR006385">
    <property type="entry name" value="HAD_hydro_SerB1"/>
</dbReference>
<evidence type="ECO:0000313" key="4">
    <source>
        <dbReference type="EMBL" id="MFC3703101.1"/>
    </source>
</evidence>
<dbReference type="Gene3D" id="3.40.50.1000">
    <property type="entry name" value="HAD superfamily/HAD-like"/>
    <property type="match status" value="1"/>
</dbReference>
<keyword evidence="1" id="KW-0479">Metal-binding</keyword>
<dbReference type="InterPro" id="IPR050582">
    <property type="entry name" value="HAD-like_SerB"/>
</dbReference>
<dbReference type="Proteomes" id="UP001595710">
    <property type="component" value="Unassembled WGS sequence"/>
</dbReference>
<reference evidence="5" key="1">
    <citation type="journal article" date="2019" name="Int. J. Syst. Evol. Microbiol.">
        <title>The Global Catalogue of Microorganisms (GCM) 10K type strain sequencing project: providing services to taxonomists for standard genome sequencing and annotation.</title>
        <authorList>
            <consortium name="The Broad Institute Genomics Platform"/>
            <consortium name="The Broad Institute Genome Sequencing Center for Infectious Disease"/>
            <person name="Wu L."/>
            <person name="Ma J."/>
        </authorList>
    </citation>
    <scope>NUCLEOTIDE SEQUENCE [LARGE SCALE GENOMIC DNA]</scope>
    <source>
        <strain evidence="5">CECT 8288</strain>
    </source>
</reference>
<gene>
    <name evidence="4" type="ORF">ACFOND_15840</name>
</gene>
<dbReference type="EMBL" id="JBHRYN010000069">
    <property type="protein sequence ID" value="MFC3703101.1"/>
    <property type="molecule type" value="Genomic_DNA"/>
</dbReference>
<comment type="caution">
    <text evidence="4">The sequence shown here is derived from an EMBL/GenBank/DDBJ whole genome shotgun (WGS) entry which is preliminary data.</text>
</comment>
<evidence type="ECO:0000256" key="2">
    <source>
        <dbReference type="ARBA" id="ARBA00022801"/>
    </source>
</evidence>
<dbReference type="PANTHER" id="PTHR43344">
    <property type="entry name" value="PHOSPHOSERINE PHOSPHATASE"/>
    <property type="match status" value="1"/>
</dbReference>
<dbReference type="RefSeq" id="WP_290280007.1">
    <property type="nucleotide sequence ID" value="NZ_JAUFQI010000001.1"/>
</dbReference>
<dbReference type="Gene3D" id="1.20.1440.100">
    <property type="entry name" value="SG protein - dephosphorylation function"/>
    <property type="match status" value="1"/>
</dbReference>
<sequence length="220" mass="24731">MALAIFDLDNTLIHGDSDHAWGEFLVKHKLVDPDVVQEANDKFLVQYQQGSLDINEYLQFALQFLSGKTPEELAPLHRQFMAEYIEPMLLSQASALIDQHQKAGDTLLIITATNRFVTEPIAHRLGIHNLIACEPEIVDGKYTGNATGTPSFAHGKVVRLQQWLDDSDESLTGSYFYSDSHNDLPLLEQVDHPVAVNPDDRLRDIAQQHSWTIMDLRGNA</sequence>
<dbReference type="InterPro" id="IPR036412">
    <property type="entry name" value="HAD-like_sf"/>
</dbReference>
<name>A0ABV7WV99_9GAMM</name>
<protein>
    <submittedName>
        <fullName evidence="4">HAD family hydrolase</fullName>
    </submittedName>
</protein>
<dbReference type="NCBIfam" id="TIGR01488">
    <property type="entry name" value="HAD-SF-IB"/>
    <property type="match status" value="1"/>
</dbReference>
<accession>A0ABV7WV99</accession>
<keyword evidence="4" id="KW-0808">Transferase</keyword>
<dbReference type="CDD" id="cd02612">
    <property type="entry name" value="HAD_PGPPase"/>
    <property type="match status" value="1"/>
</dbReference>
<evidence type="ECO:0000256" key="1">
    <source>
        <dbReference type="ARBA" id="ARBA00022723"/>
    </source>
</evidence>
<keyword evidence="5" id="KW-1185">Reference proteome</keyword>
<dbReference type="NCBIfam" id="TIGR01490">
    <property type="entry name" value="HAD-SF-IB-hyp1"/>
    <property type="match status" value="1"/>
</dbReference>
<proteinExistence type="predicted"/>
<organism evidence="4 5">
    <name type="scientific">Reinekea marina</name>
    <dbReference type="NCBI Taxonomy" id="1310421"/>
    <lineage>
        <taxon>Bacteria</taxon>
        <taxon>Pseudomonadati</taxon>
        <taxon>Pseudomonadota</taxon>
        <taxon>Gammaproteobacteria</taxon>
        <taxon>Oceanospirillales</taxon>
        <taxon>Saccharospirillaceae</taxon>
        <taxon>Reinekea</taxon>
    </lineage>
</organism>
<keyword evidence="4" id="KW-0548">Nucleotidyltransferase</keyword>